<dbReference type="InterPro" id="IPR050631">
    <property type="entry name" value="PheA/TfdB_FAD_monoxygenase"/>
</dbReference>
<dbReference type="PANTHER" id="PTHR43476:SF3">
    <property type="entry name" value="FAD-BINDING MONOOXYGENASE"/>
    <property type="match status" value="1"/>
</dbReference>
<keyword evidence="5" id="KW-1185">Reference proteome</keyword>
<dbReference type="PRINTS" id="PR00420">
    <property type="entry name" value="RNGMNOXGNASE"/>
</dbReference>
<dbReference type="Pfam" id="PF01494">
    <property type="entry name" value="FAD_binding_3"/>
    <property type="match status" value="1"/>
</dbReference>
<feature type="compositionally biased region" description="Low complexity" evidence="2">
    <location>
        <begin position="451"/>
        <end position="485"/>
    </location>
</feature>
<dbReference type="GO" id="GO:0071949">
    <property type="term" value="F:FAD binding"/>
    <property type="evidence" value="ECO:0007669"/>
    <property type="project" value="InterPro"/>
</dbReference>
<accession>A0A919PER1</accession>
<feature type="region of interest" description="Disordered" evidence="2">
    <location>
        <begin position="551"/>
        <end position="578"/>
    </location>
</feature>
<dbReference type="SUPFAM" id="SSF51905">
    <property type="entry name" value="FAD/NAD(P)-binding domain"/>
    <property type="match status" value="1"/>
</dbReference>
<dbReference type="Gene3D" id="3.50.50.60">
    <property type="entry name" value="FAD/NAD(P)-binding domain"/>
    <property type="match status" value="1"/>
</dbReference>
<dbReference type="GO" id="GO:0019622">
    <property type="term" value="P:3-(3-hydroxy)phenylpropionate catabolic process"/>
    <property type="evidence" value="ECO:0007669"/>
    <property type="project" value="TreeGrafter"/>
</dbReference>
<evidence type="ECO:0000313" key="4">
    <source>
        <dbReference type="EMBL" id="GIG42584.1"/>
    </source>
</evidence>
<comment type="caution">
    <text evidence="4">The sequence shown here is derived from an EMBL/GenBank/DDBJ whole genome shotgun (WGS) entry which is preliminary data.</text>
</comment>
<name>A0A919PER1_9ACTN</name>
<feature type="domain" description="FAD-binding" evidence="3">
    <location>
        <begin position="5"/>
        <end position="344"/>
    </location>
</feature>
<sequence>MSGHEAPVLVVGAGPVGMVAALLLARHGVPSVVVEASAERDPTGSKSICVQRDVLDIYDRVGVADELVAEGVYWQVARTYYAEQELFATTFPAAGQSAYPPWINLGQQRIEELLAARVAGEPLVDLRFGHHVVALRQDAEGVTVRCTTPTGPVDLTGTHLVAADGAASTVRNMLWLDFPGQSFGDRFLIADIRAELPFPAERRFHFDPPWNPGRQVLLHPQPDSVWRIDWQVPEDYDLAADTASGRLDERIRRIVGGAPYEVQWLSVYRFHQRLASRMLVGRVLLAGDAAHLMSPFGARGLNSGVQDAENAAWKIAFDRRGDGGPALLPSYEHERLAAARENLRVTGDTMRFLVPQDEAEARRRREILQSALRDPAARRLVNSGKLAEPYWYVDSPLTSGPPPADFPVAPGVPRPPVAGVLCPDGPLTGAGEPSRVRRLFGSGFVLLRGAAAAGAPDTTPNTTPDTGPGTRPDTGPDTGPGTRPDTGPDTRPDRAPGAAPGAGPDLPVHTVTGPVAEALDARPDRVFLIRPDGYLAAVLDAPTPTDLRAALHRASGRTDDSEGDHRGPDRVPRHTAAA</sequence>
<dbReference type="AlphaFoldDB" id="A0A919PER1"/>
<evidence type="ECO:0000259" key="3">
    <source>
        <dbReference type="Pfam" id="PF01494"/>
    </source>
</evidence>
<dbReference type="InterPro" id="IPR036188">
    <property type="entry name" value="FAD/NAD-bd_sf"/>
</dbReference>
<dbReference type="NCBIfam" id="NF006002">
    <property type="entry name" value="PRK08132.1"/>
    <property type="match status" value="1"/>
</dbReference>
<dbReference type="RefSeq" id="WP_203844472.1">
    <property type="nucleotide sequence ID" value="NZ_BAAAVW010000002.1"/>
</dbReference>
<feature type="compositionally biased region" description="Low complexity" evidence="2">
    <location>
        <begin position="495"/>
        <end position="505"/>
    </location>
</feature>
<organism evidence="4 5">
    <name type="scientific">Dactylosporangium siamense</name>
    <dbReference type="NCBI Taxonomy" id="685454"/>
    <lineage>
        <taxon>Bacteria</taxon>
        <taxon>Bacillati</taxon>
        <taxon>Actinomycetota</taxon>
        <taxon>Actinomycetes</taxon>
        <taxon>Micromonosporales</taxon>
        <taxon>Micromonosporaceae</taxon>
        <taxon>Dactylosporangium</taxon>
    </lineage>
</organism>
<evidence type="ECO:0000256" key="2">
    <source>
        <dbReference type="SAM" id="MobiDB-lite"/>
    </source>
</evidence>
<dbReference type="InterPro" id="IPR002938">
    <property type="entry name" value="FAD-bd"/>
</dbReference>
<dbReference type="Gene3D" id="3.30.70.2450">
    <property type="match status" value="1"/>
</dbReference>
<reference evidence="4" key="1">
    <citation type="submission" date="2021-01" db="EMBL/GenBank/DDBJ databases">
        <title>Whole genome shotgun sequence of Dactylosporangium siamense NBRC 106093.</title>
        <authorList>
            <person name="Komaki H."/>
            <person name="Tamura T."/>
        </authorList>
    </citation>
    <scope>NUCLEOTIDE SEQUENCE</scope>
    <source>
        <strain evidence="4">NBRC 106093</strain>
    </source>
</reference>
<evidence type="ECO:0000313" key="5">
    <source>
        <dbReference type="Proteomes" id="UP000660611"/>
    </source>
</evidence>
<evidence type="ECO:0000256" key="1">
    <source>
        <dbReference type="ARBA" id="ARBA00023002"/>
    </source>
</evidence>
<dbReference type="PANTHER" id="PTHR43476">
    <property type="entry name" value="3-(3-HYDROXY-PHENYL)PROPIONATE/3-HYDROXYCINNAMIC ACID HYDROXYLASE"/>
    <property type="match status" value="1"/>
</dbReference>
<protein>
    <submittedName>
        <fullName evidence="4">FAD-dependent oxidoreductase</fullName>
    </submittedName>
</protein>
<dbReference type="Proteomes" id="UP000660611">
    <property type="component" value="Unassembled WGS sequence"/>
</dbReference>
<feature type="compositionally biased region" description="Basic and acidic residues" evidence="2">
    <location>
        <begin position="556"/>
        <end position="572"/>
    </location>
</feature>
<dbReference type="Gene3D" id="3.40.30.120">
    <property type="match status" value="1"/>
</dbReference>
<keyword evidence="1" id="KW-0560">Oxidoreductase</keyword>
<gene>
    <name evidence="4" type="ORF">Dsi01nite_006250</name>
</gene>
<dbReference type="EMBL" id="BONQ01000015">
    <property type="protein sequence ID" value="GIG42584.1"/>
    <property type="molecule type" value="Genomic_DNA"/>
</dbReference>
<feature type="region of interest" description="Disordered" evidence="2">
    <location>
        <begin position="451"/>
        <end position="510"/>
    </location>
</feature>
<dbReference type="GO" id="GO:0008688">
    <property type="term" value="F:3-(3-hydroxyphenyl)propionate hydroxylase activity"/>
    <property type="evidence" value="ECO:0007669"/>
    <property type="project" value="TreeGrafter"/>
</dbReference>
<proteinExistence type="predicted"/>